<dbReference type="InterPro" id="IPR047275">
    <property type="entry name" value="KH-I_NOVA_rpt1"/>
</dbReference>
<feature type="domain" description="K Homology" evidence="8">
    <location>
        <begin position="41"/>
        <end position="114"/>
    </location>
</feature>
<sequence>MATNLGEVNGCTESDIGDSRKRTLDTELDIGSTKRSHHVNGTYHFKILVPSVAAGAIIGKGGETVAQLQKKTGTRIKMSKANDYYPGTTERVCLVTGSVDGIFQVHEFIMEKIREKPDPNAKMAIDFDHKQPAEREKQVKILVPNSTAGMIIGKGGSYIKQIKEESGAYVQVSQKARDHALAERCITVIGEVENNKKACEMILAKIIEDPQSGSCLNVSYAETSGPVANFNPTGSPFAAASNIQGSSGVSASNTSYSSNCSLNSLSPTINNNFGSPQGAGNPTGVVQFSAGMGMSIGASGSIAQLIENIKAMLGGNGYSDQATAEITAAMHTLASYGVLGLGLSLGSMLNNMGGAPMMNSMGISTSASNSCAALPPSGLANQGMFTSGTAISAMDGSCPVSAASTASMGGTSNMFGTLSGNIGNGISGLGLGPNFSSPTVSKSGERYLFQADQAVYDPFRRNSPALGSPGVPNLPINNNSFGLGTSFSPGSSFLQKSSTPNDRQVGFESSKLEIEVGENIVGAVLGPGGKSLVEIQRFSGANIQISKKGIFAPGTRNRIVTITGSPNSVSTAQYLIEQQITDEEAKRARQNSMGPLH</sequence>
<evidence type="ECO:0000256" key="7">
    <source>
        <dbReference type="PROSITE-ProRule" id="PRU00117"/>
    </source>
</evidence>
<keyword evidence="2" id="KW-0507">mRNA processing</keyword>
<name>A0ABM1T7C6_LIMPO</name>
<proteinExistence type="predicted"/>
<dbReference type="SUPFAM" id="SSF54791">
    <property type="entry name" value="Eukaryotic type KH-domain (KH-domain type I)"/>
    <property type="match status" value="3"/>
</dbReference>
<keyword evidence="6" id="KW-0539">Nucleus</keyword>
<dbReference type="InterPro" id="IPR004088">
    <property type="entry name" value="KH_dom_type_1"/>
</dbReference>
<dbReference type="Proteomes" id="UP000694941">
    <property type="component" value="Unplaced"/>
</dbReference>
<keyword evidence="3" id="KW-0677">Repeat</keyword>
<dbReference type="PANTHER" id="PTHR10288">
    <property type="entry name" value="KH DOMAIN CONTAINING RNA BINDING PROTEIN"/>
    <property type="match status" value="1"/>
</dbReference>
<evidence type="ECO:0000313" key="9">
    <source>
        <dbReference type="Proteomes" id="UP000694941"/>
    </source>
</evidence>
<dbReference type="InterPro" id="IPR036612">
    <property type="entry name" value="KH_dom_type_1_sf"/>
</dbReference>
<dbReference type="Gene3D" id="3.30.1370.10">
    <property type="entry name" value="K Homology domain, type 1"/>
    <property type="match status" value="3"/>
</dbReference>
<dbReference type="InterPro" id="IPR047276">
    <property type="entry name" value="KH-I_NOVA_rpt2"/>
</dbReference>
<dbReference type="CDD" id="cd09031">
    <property type="entry name" value="KH-I_NOVA_rpt3"/>
    <property type="match status" value="1"/>
</dbReference>
<evidence type="ECO:0000256" key="1">
    <source>
        <dbReference type="ARBA" id="ARBA00004123"/>
    </source>
</evidence>
<dbReference type="GeneID" id="106467864"/>
<evidence type="ECO:0000256" key="3">
    <source>
        <dbReference type="ARBA" id="ARBA00022737"/>
    </source>
</evidence>
<keyword evidence="9" id="KW-1185">Reference proteome</keyword>
<dbReference type="Pfam" id="PF00013">
    <property type="entry name" value="KH_1"/>
    <property type="match status" value="3"/>
</dbReference>
<evidence type="ECO:0000256" key="2">
    <source>
        <dbReference type="ARBA" id="ARBA00022664"/>
    </source>
</evidence>
<evidence type="ECO:0000256" key="6">
    <source>
        <dbReference type="ARBA" id="ARBA00023242"/>
    </source>
</evidence>
<comment type="subcellular location">
    <subcellularLocation>
        <location evidence="1">Nucleus</location>
    </subcellularLocation>
</comment>
<evidence type="ECO:0000259" key="8">
    <source>
        <dbReference type="SMART" id="SM00322"/>
    </source>
</evidence>
<dbReference type="SMART" id="SM00322">
    <property type="entry name" value="KH"/>
    <property type="match status" value="3"/>
</dbReference>
<dbReference type="InterPro" id="IPR004087">
    <property type="entry name" value="KH_dom"/>
</dbReference>
<dbReference type="CDD" id="cd22436">
    <property type="entry name" value="KH-I_NOVA_rpt2"/>
    <property type="match status" value="1"/>
</dbReference>
<feature type="domain" description="K Homology" evidence="8">
    <location>
        <begin position="508"/>
        <end position="581"/>
    </location>
</feature>
<organism evidence="9 10">
    <name type="scientific">Limulus polyphemus</name>
    <name type="common">Atlantic horseshoe crab</name>
    <dbReference type="NCBI Taxonomy" id="6850"/>
    <lineage>
        <taxon>Eukaryota</taxon>
        <taxon>Metazoa</taxon>
        <taxon>Ecdysozoa</taxon>
        <taxon>Arthropoda</taxon>
        <taxon>Chelicerata</taxon>
        <taxon>Merostomata</taxon>
        <taxon>Xiphosura</taxon>
        <taxon>Limulidae</taxon>
        <taxon>Limulus</taxon>
    </lineage>
</organism>
<dbReference type="PROSITE" id="PS50084">
    <property type="entry name" value="KH_TYPE_1"/>
    <property type="match status" value="3"/>
</dbReference>
<evidence type="ECO:0000256" key="5">
    <source>
        <dbReference type="ARBA" id="ARBA00023187"/>
    </source>
</evidence>
<dbReference type="CDD" id="cd22435">
    <property type="entry name" value="KH-I_NOVA_rpt1"/>
    <property type="match status" value="1"/>
</dbReference>
<reference evidence="10" key="1">
    <citation type="submission" date="2025-08" db="UniProtKB">
        <authorList>
            <consortium name="RefSeq"/>
        </authorList>
    </citation>
    <scope>IDENTIFICATION</scope>
    <source>
        <tissue evidence="10">Muscle</tissue>
    </source>
</reference>
<keyword evidence="4 7" id="KW-0694">RNA-binding</keyword>
<dbReference type="RefSeq" id="XP_022251782.1">
    <property type="nucleotide sequence ID" value="XM_022396074.1"/>
</dbReference>
<keyword evidence="5" id="KW-0508">mRNA splicing</keyword>
<evidence type="ECO:0000313" key="10">
    <source>
        <dbReference type="RefSeq" id="XP_022251782.1"/>
    </source>
</evidence>
<evidence type="ECO:0000256" key="4">
    <source>
        <dbReference type="ARBA" id="ARBA00022884"/>
    </source>
</evidence>
<dbReference type="InterPro" id="IPR047274">
    <property type="entry name" value="KH-I_NOVA_rpt3"/>
</dbReference>
<gene>
    <name evidence="10" type="primary">LOC106467864</name>
</gene>
<feature type="domain" description="K Homology" evidence="8">
    <location>
        <begin position="135"/>
        <end position="207"/>
    </location>
</feature>
<accession>A0ABM1T7C6</accession>
<protein>
    <submittedName>
        <fullName evidence="10">RNA-binding protein Nova-1-like isoform X1</fullName>
    </submittedName>
</protein>